<keyword evidence="1" id="KW-1133">Transmembrane helix</keyword>
<comment type="caution">
    <text evidence="3">The sequence shown here is derived from an EMBL/GenBank/DDBJ whole genome shotgun (WGS) entry which is preliminary data.</text>
</comment>
<evidence type="ECO:0000259" key="2">
    <source>
        <dbReference type="Pfam" id="PF10192"/>
    </source>
</evidence>
<dbReference type="EMBL" id="JARK01000374">
    <property type="protein sequence ID" value="EYC37646.1"/>
    <property type="molecule type" value="Genomic_DNA"/>
</dbReference>
<evidence type="ECO:0000313" key="4">
    <source>
        <dbReference type="Proteomes" id="UP000024635"/>
    </source>
</evidence>
<feature type="non-terminal residue" evidence="3">
    <location>
        <position position="1"/>
    </location>
</feature>
<evidence type="ECO:0000313" key="3">
    <source>
        <dbReference type="EMBL" id="EYC37646.1"/>
    </source>
</evidence>
<dbReference type="GO" id="GO:0007186">
    <property type="term" value="P:G protein-coupled receptor signaling pathway"/>
    <property type="evidence" value="ECO:0007669"/>
    <property type="project" value="InterPro"/>
</dbReference>
<dbReference type="PANTHER" id="PTHR23252:SF43">
    <property type="entry name" value="INTIMAL THICKNESS RELATED RECEPTOR IRP DOMAIN-CONTAINING PROTEIN"/>
    <property type="match status" value="1"/>
</dbReference>
<dbReference type="InterPro" id="IPR047831">
    <property type="entry name" value="GPR180/TMEM145"/>
</dbReference>
<keyword evidence="4" id="KW-1185">Reference proteome</keyword>
<feature type="domain" description="GPR180/TMEM145 transmembrane" evidence="2">
    <location>
        <begin position="3"/>
        <end position="86"/>
    </location>
</feature>
<evidence type="ECO:0000256" key="1">
    <source>
        <dbReference type="SAM" id="Phobius"/>
    </source>
</evidence>
<organism evidence="3 4">
    <name type="scientific">Ancylostoma ceylanicum</name>
    <dbReference type="NCBI Taxonomy" id="53326"/>
    <lineage>
        <taxon>Eukaryota</taxon>
        <taxon>Metazoa</taxon>
        <taxon>Ecdysozoa</taxon>
        <taxon>Nematoda</taxon>
        <taxon>Chromadorea</taxon>
        <taxon>Rhabditida</taxon>
        <taxon>Rhabditina</taxon>
        <taxon>Rhabditomorpha</taxon>
        <taxon>Strongyloidea</taxon>
        <taxon>Ancylostomatidae</taxon>
        <taxon>Ancylostomatinae</taxon>
        <taxon>Ancylostoma</taxon>
    </lineage>
</organism>
<dbReference type="AlphaFoldDB" id="A0A016WDH2"/>
<feature type="transmembrane region" description="Helical" evidence="1">
    <location>
        <begin position="52"/>
        <end position="76"/>
    </location>
</feature>
<name>A0A016WDH2_9BILA</name>
<keyword evidence="1" id="KW-0472">Membrane</keyword>
<protein>
    <recommendedName>
        <fullName evidence="2">GPR180/TMEM145 transmembrane domain-containing protein</fullName>
    </recommendedName>
</protein>
<reference evidence="4" key="1">
    <citation type="journal article" date="2015" name="Nat. Genet.">
        <title>The genome and transcriptome of the zoonotic hookworm Ancylostoma ceylanicum identify infection-specific gene families.</title>
        <authorList>
            <person name="Schwarz E.M."/>
            <person name="Hu Y."/>
            <person name="Antoshechkin I."/>
            <person name="Miller M.M."/>
            <person name="Sternberg P.W."/>
            <person name="Aroian R.V."/>
        </authorList>
    </citation>
    <scope>NUCLEOTIDE SEQUENCE</scope>
    <source>
        <strain evidence="4">HY135</strain>
    </source>
</reference>
<proteinExistence type="predicted"/>
<accession>A0A016WDH2</accession>
<dbReference type="Pfam" id="PF10192">
    <property type="entry name" value="GPR180-TMEM145_TM"/>
    <property type="match status" value="1"/>
</dbReference>
<gene>
    <name evidence="3" type="primary">Acey_s0774.g2243</name>
    <name evidence="3" type="ORF">Y032_0774g2243</name>
</gene>
<keyword evidence="1" id="KW-0812">Transmembrane</keyword>
<feature type="transmembrane region" description="Helical" evidence="1">
    <location>
        <begin position="22"/>
        <end position="40"/>
    </location>
</feature>
<dbReference type="GO" id="GO:0019236">
    <property type="term" value="P:response to pheromone"/>
    <property type="evidence" value="ECO:0007669"/>
    <property type="project" value="InterPro"/>
</dbReference>
<dbReference type="Proteomes" id="UP000024635">
    <property type="component" value="Unassembled WGS sequence"/>
</dbReference>
<dbReference type="PANTHER" id="PTHR23252">
    <property type="entry name" value="INTIMAL THICKNESS RECEPTOR-RELATED"/>
    <property type="match status" value="1"/>
</dbReference>
<dbReference type="OrthoDB" id="45670at2759"/>
<sequence length="118" mass="13709">IFLYDVLHEVDVFSSWPGYGQLFIRILLALWFLVEIRSLIMREQSEERATFVAHIGAGFLVWFVYLPGLGVVASFISQLWRFKIILARLQKVAELSGLKPKWDGNENKFIIMEESDCK</sequence>
<dbReference type="InterPro" id="IPR019336">
    <property type="entry name" value="GPR180/TMEM145_TM"/>
</dbReference>